<dbReference type="PRINTS" id="PR00502">
    <property type="entry name" value="NUDIXFAMILY"/>
</dbReference>
<dbReference type="Proteomes" id="UP001158066">
    <property type="component" value="Unassembled WGS sequence"/>
</dbReference>
<dbReference type="EMBL" id="FXUF01000001">
    <property type="protein sequence ID" value="SMP40645.1"/>
    <property type="molecule type" value="Genomic_DNA"/>
</dbReference>
<organism evidence="5 6">
    <name type="scientific">Anoxynatronum buryatiense</name>
    <dbReference type="NCBI Taxonomy" id="489973"/>
    <lineage>
        <taxon>Bacteria</taxon>
        <taxon>Bacillati</taxon>
        <taxon>Bacillota</taxon>
        <taxon>Clostridia</taxon>
        <taxon>Eubacteriales</taxon>
        <taxon>Clostridiaceae</taxon>
        <taxon>Anoxynatronum</taxon>
    </lineage>
</organism>
<dbReference type="InterPro" id="IPR000086">
    <property type="entry name" value="NUDIX_hydrolase_dom"/>
</dbReference>
<dbReference type="PANTHER" id="PTHR23088">
    <property type="entry name" value="NITRILASE-RELATED"/>
    <property type="match status" value="1"/>
</dbReference>
<dbReference type="InterPro" id="IPR003010">
    <property type="entry name" value="C-N_Hydrolase"/>
</dbReference>
<keyword evidence="6" id="KW-1185">Reference proteome</keyword>
<keyword evidence="2" id="KW-0378">Hydrolase</keyword>
<sequence>MKPLHITMIQMDIIKGDFDANCSTIEKLLQQATQPPDLLMLPEMWSVGFDYRRMKHHSQVLSKTLSFLNHLARHYHTVIMGGSVPESKGDRLFNTTYVLNPDGTTQDRYRKMHLVSQRHLEGKTFNRGNRIPLFQANDVPFGVANCYDIMFPETTRGIAQQGAQLVTVPAQYSSPFFDQWMTLLKARAMENQVFVAAVNRVGANYFGHSCIISPTGKMLFEANDQEQLIEFTLDADQVERKRAIRHHARQINEMALMKWVYPQNFIGVGGLVERDGRFLMVRQNYGRIKGYWLLPGGHLDKGEAPEVGAAREIMEETSVHTQALELLALRNLRVNGVVDSYQVYRMEDLGGEPVPDGFENTEAAFLTPDEIFNEKPVTHLAQAIVRKVLSGEKNGLQLQTDFIKHSEDYQLYL</sequence>
<accession>A0AA45WT82</accession>
<protein>
    <submittedName>
        <fullName evidence="5">Predicted amidohydrolase</fullName>
    </submittedName>
</protein>
<dbReference type="SUPFAM" id="SSF55811">
    <property type="entry name" value="Nudix"/>
    <property type="match status" value="1"/>
</dbReference>
<dbReference type="RefSeq" id="WP_283407756.1">
    <property type="nucleotide sequence ID" value="NZ_FXUF01000001.1"/>
</dbReference>
<dbReference type="PROSITE" id="PS51462">
    <property type="entry name" value="NUDIX"/>
    <property type="match status" value="1"/>
</dbReference>
<evidence type="ECO:0000259" key="3">
    <source>
        <dbReference type="PROSITE" id="PS50263"/>
    </source>
</evidence>
<dbReference type="PROSITE" id="PS50263">
    <property type="entry name" value="CN_HYDROLASE"/>
    <property type="match status" value="1"/>
</dbReference>
<dbReference type="InterPro" id="IPR015797">
    <property type="entry name" value="NUDIX_hydrolase-like_dom_sf"/>
</dbReference>
<evidence type="ECO:0000256" key="1">
    <source>
        <dbReference type="ARBA" id="ARBA00010613"/>
    </source>
</evidence>
<proteinExistence type="inferred from homology"/>
<evidence type="ECO:0000259" key="4">
    <source>
        <dbReference type="PROSITE" id="PS51462"/>
    </source>
</evidence>
<dbReference type="GO" id="GO:0016787">
    <property type="term" value="F:hydrolase activity"/>
    <property type="evidence" value="ECO:0007669"/>
    <property type="project" value="UniProtKB-KW"/>
</dbReference>
<evidence type="ECO:0000256" key="2">
    <source>
        <dbReference type="ARBA" id="ARBA00022801"/>
    </source>
</evidence>
<comment type="caution">
    <text evidence="5">The sequence shown here is derived from an EMBL/GenBank/DDBJ whole genome shotgun (WGS) entry which is preliminary data.</text>
</comment>
<dbReference type="InterPro" id="IPR020476">
    <property type="entry name" value="Nudix_hydrolase"/>
</dbReference>
<name>A0AA45WT82_9CLOT</name>
<dbReference type="InterPro" id="IPR036526">
    <property type="entry name" value="C-N_Hydrolase_sf"/>
</dbReference>
<dbReference type="Gene3D" id="3.60.110.10">
    <property type="entry name" value="Carbon-nitrogen hydrolase"/>
    <property type="match status" value="1"/>
</dbReference>
<dbReference type="SUPFAM" id="SSF56317">
    <property type="entry name" value="Carbon-nitrogen hydrolase"/>
    <property type="match status" value="1"/>
</dbReference>
<comment type="similarity">
    <text evidence="1">Belongs to the carbon-nitrogen hydrolase superfamily. NIT1/NIT2 family.</text>
</comment>
<feature type="domain" description="CN hydrolase" evidence="3">
    <location>
        <begin position="4"/>
        <end position="235"/>
    </location>
</feature>
<dbReference type="Pfam" id="PF00795">
    <property type="entry name" value="CN_hydrolase"/>
    <property type="match status" value="1"/>
</dbReference>
<dbReference type="AlphaFoldDB" id="A0AA45WT82"/>
<evidence type="ECO:0000313" key="5">
    <source>
        <dbReference type="EMBL" id="SMP40645.1"/>
    </source>
</evidence>
<dbReference type="Pfam" id="PF00293">
    <property type="entry name" value="NUDIX"/>
    <property type="match status" value="1"/>
</dbReference>
<dbReference type="PANTHER" id="PTHR23088:SF27">
    <property type="entry name" value="DEAMINATED GLUTATHIONE AMIDASE"/>
    <property type="match status" value="1"/>
</dbReference>
<reference evidence="5" key="1">
    <citation type="submission" date="2017-05" db="EMBL/GenBank/DDBJ databases">
        <authorList>
            <person name="Varghese N."/>
            <person name="Submissions S."/>
        </authorList>
    </citation>
    <scope>NUCLEOTIDE SEQUENCE</scope>
    <source>
        <strain evidence="5">Su22</strain>
    </source>
</reference>
<evidence type="ECO:0000313" key="6">
    <source>
        <dbReference type="Proteomes" id="UP001158066"/>
    </source>
</evidence>
<gene>
    <name evidence="5" type="ORF">SAMN06296020_101411</name>
</gene>
<feature type="domain" description="Nudix hydrolase" evidence="4">
    <location>
        <begin position="263"/>
        <end position="390"/>
    </location>
</feature>
<dbReference type="Gene3D" id="3.90.79.10">
    <property type="entry name" value="Nucleoside Triphosphate Pyrophosphohydrolase"/>
    <property type="match status" value="1"/>
</dbReference>